<dbReference type="EMBL" id="JACHHO010000002">
    <property type="protein sequence ID" value="MBB5204277.1"/>
    <property type="molecule type" value="Genomic_DNA"/>
</dbReference>
<dbReference type="PANTHER" id="PTHR35936">
    <property type="entry name" value="MEMBRANE-BOUND LYTIC MUREIN TRANSGLYCOSYLASE F"/>
    <property type="match status" value="1"/>
</dbReference>
<evidence type="ECO:0000313" key="3">
    <source>
        <dbReference type="Proteomes" id="UP000554837"/>
    </source>
</evidence>
<evidence type="ECO:0000256" key="1">
    <source>
        <dbReference type="SAM" id="SignalP"/>
    </source>
</evidence>
<gene>
    <name evidence="2" type="ORF">HNQ51_001591</name>
</gene>
<dbReference type="AlphaFoldDB" id="A0A840RZQ8"/>
<reference evidence="2 3" key="1">
    <citation type="submission" date="2020-08" db="EMBL/GenBank/DDBJ databases">
        <title>Genomic Encyclopedia of Type Strains, Phase IV (KMG-IV): sequencing the most valuable type-strain genomes for metagenomic binning, comparative biology and taxonomic classification.</title>
        <authorList>
            <person name="Goeker M."/>
        </authorList>
    </citation>
    <scope>NUCLEOTIDE SEQUENCE [LARGE SCALE GENOMIC DNA]</scope>
    <source>
        <strain evidence="2 3">DSM 23958</strain>
    </source>
</reference>
<organism evidence="2 3">
    <name type="scientific">Inhella inkyongensis</name>
    <dbReference type="NCBI Taxonomy" id="392593"/>
    <lineage>
        <taxon>Bacteria</taxon>
        <taxon>Pseudomonadati</taxon>
        <taxon>Pseudomonadota</taxon>
        <taxon>Betaproteobacteria</taxon>
        <taxon>Burkholderiales</taxon>
        <taxon>Sphaerotilaceae</taxon>
        <taxon>Inhella</taxon>
    </lineage>
</organism>
<dbReference type="Proteomes" id="UP000554837">
    <property type="component" value="Unassembled WGS sequence"/>
</dbReference>
<comment type="caution">
    <text evidence="2">The sequence shown here is derived from an EMBL/GenBank/DDBJ whole genome shotgun (WGS) entry which is preliminary data.</text>
</comment>
<protein>
    <submittedName>
        <fullName evidence="2">ABC-type amino acid transport substrate-binding protein</fullName>
    </submittedName>
</protein>
<name>A0A840RZQ8_9BURK</name>
<sequence length="369" mass="39977">MTARHRLRLTTGLTGLIGLASLLAAPQAGAEEAALRVALSQSWGPPFAQVQESQVKGGFNVELALRLGQLLKRRVQFVPLPRARLDAGAVAGEYDLRCHASPDWVRQPEAYVWSAKLFVLPEVLVGQSQSPPLRRLQDLGSQDSVGAALHFSYPQLEALPNGWRRDDALSPDRALRKLALGRTRYAVATLFEVTAFEREAAAPGLSEWRLPIGHAPYHCAVPKAGKVAAADVLGALRRLVEQGEIEALMRAQNMATVALVVGPGSPWTQLSRAQMEALYLGRLSSLDEGGSPQLLSLGGDTLQAFASELMQRSAAQLRAEWSRAGFSGKGRRPQVLDSAAALKQRLRQQPLAIGYLPLDEVDADLRVLQ</sequence>
<dbReference type="RefSeq" id="WP_175423561.1">
    <property type="nucleotide sequence ID" value="NZ_CP040709.1"/>
</dbReference>
<keyword evidence="1" id="KW-0732">Signal</keyword>
<feature type="chain" id="PRO_5032816025" evidence="1">
    <location>
        <begin position="31"/>
        <end position="369"/>
    </location>
</feature>
<feature type="signal peptide" evidence="1">
    <location>
        <begin position="1"/>
        <end position="30"/>
    </location>
</feature>
<dbReference type="PANTHER" id="PTHR35936:SF6">
    <property type="entry name" value="AMINO ACID ABC TRANSPORTER SUBSTRATE-BINDING PAAT FAMILY PROTEIN"/>
    <property type="match status" value="1"/>
</dbReference>
<dbReference type="SUPFAM" id="SSF53850">
    <property type="entry name" value="Periplasmic binding protein-like II"/>
    <property type="match status" value="2"/>
</dbReference>
<evidence type="ECO:0000313" key="2">
    <source>
        <dbReference type="EMBL" id="MBB5204277.1"/>
    </source>
</evidence>
<accession>A0A840RZQ8</accession>
<proteinExistence type="predicted"/>
<dbReference type="Gene3D" id="3.40.190.10">
    <property type="entry name" value="Periplasmic binding protein-like II"/>
    <property type="match status" value="3"/>
</dbReference>
<keyword evidence="3" id="KW-1185">Reference proteome</keyword>